<keyword evidence="2" id="KW-1185">Reference proteome</keyword>
<protein>
    <submittedName>
        <fullName evidence="1">Uncharacterized protein</fullName>
    </submittedName>
</protein>
<name>A0AAE1B297_9GAST</name>
<comment type="caution">
    <text evidence="1">The sequence shown here is derived from an EMBL/GenBank/DDBJ whole genome shotgun (WGS) entry which is preliminary data.</text>
</comment>
<reference evidence="1" key="1">
    <citation type="journal article" date="2023" name="G3 (Bethesda)">
        <title>A reference genome for the long-term kleptoplast-retaining sea slug Elysia crispata morphotype clarki.</title>
        <authorList>
            <person name="Eastman K.E."/>
            <person name="Pendleton A.L."/>
            <person name="Shaikh M.A."/>
            <person name="Suttiyut T."/>
            <person name="Ogas R."/>
            <person name="Tomko P."/>
            <person name="Gavelis G."/>
            <person name="Widhalm J.R."/>
            <person name="Wisecaver J.H."/>
        </authorList>
    </citation>
    <scope>NUCLEOTIDE SEQUENCE</scope>
    <source>
        <strain evidence="1">ECLA1</strain>
    </source>
</reference>
<dbReference type="Proteomes" id="UP001283361">
    <property type="component" value="Unassembled WGS sequence"/>
</dbReference>
<evidence type="ECO:0000313" key="1">
    <source>
        <dbReference type="EMBL" id="KAK3798353.1"/>
    </source>
</evidence>
<sequence length="110" mass="11849">MDNYTSSSGKNYYTQKSGKDTDFQRYANMLVLSCCKPIICLDTGQCQSPRNKISSADQLMPATNYHLSSALPPLPSLDVITDVSPGSCTHPLCDYTHSQVAACVLPGATV</sequence>
<gene>
    <name evidence="1" type="ORF">RRG08_063365</name>
</gene>
<proteinExistence type="predicted"/>
<dbReference type="AlphaFoldDB" id="A0AAE1B297"/>
<dbReference type="EMBL" id="JAWDGP010000692">
    <property type="protein sequence ID" value="KAK3798353.1"/>
    <property type="molecule type" value="Genomic_DNA"/>
</dbReference>
<accession>A0AAE1B297</accession>
<organism evidence="1 2">
    <name type="scientific">Elysia crispata</name>
    <name type="common">lettuce slug</name>
    <dbReference type="NCBI Taxonomy" id="231223"/>
    <lineage>
        <taxon>Eukaryota</taxon>
        <taxon>Metazoa</taxon>
        <taxon>Spiralia</taxon>
        <taxon>Lophotrochozoa</taxon>
        <taxon>Mollusca</taxon>
        <taxon>Gastropoda</taxon>
        <taxon>Heterobranchia</taxon>
        <taxon>Euthyneura</taxon>
        <taxon>Panpulmonata</taxon>
        <taxon>Sacoglossa</taxon>
        <taxon>Placobranchoidea</taxon>
        <taxon>Plakobranchidae</taxon>
        <taxon>Elysia</taxon>
    </lineage>
</organism>
<evidence type="ECO:0000313" key="2">
    <source>
        <dbReference type="Proteomes" id="UP001283361"/>
    </source>
</evidence>